<dbReference type="EMBL" id="RZNZ01000009">
    <property type="protein sequence ID" value="KAA8820007.1"/>
    <property type="molecule type" value="Genomic_DNA"/>
</dbReference>
<reference evidence="9 10" key="1">
    <citation type="journal article" date="2019" name="Syst. Appl. Microbiol.">
        <title>Characterization of Bifidobacterium species in feaces of the Egyptian fruit bat: Description of B. vespertilionis sp. nov. and B. rousetti sp. nov.</title>
        <authorList>
            <person name="Modesto M."/>
            <person name="Satti M."/>
            <person name="Watanabe K."/>
            <person name="Puglisi E."/>
            <person name="Morelli L."/>
            <person name="Huang C.-H."/>
            <person name="Liou J.-S."/>
            <person name="Miyashita M."/>
            <person name="Tamura T."/>
            <person name="Saito S."/>
            <person name="Mori K."/>
            <person name="Huang L."/>
            <person name="Sciavilla P."/>
            <person name="Sandri C."/>
            <person name="Spiezio C."/>
            <person name="Vitali F."/>
            <person name="Cavalieri D."/>
            <person name="Perpetuini G."/>
            <person name="Tofalo R."/>
            <person name="Bonetti A."/>
            <person name="Arita M."/>
            <person name="Mattarelli P."/>
        </authorList>
    </citation>
    <scope>NUCLEOTIDE SEQUENCE [LARGE SCALE GENOMIC DNA]</scope>
    <source>
        <strain evidence="7 10">RST16</strain>
        <strain evidence="8 9">RST8</strain>
    </source>
</reference>
<dbReference type="OrthoDB" id="9815972at2"/>
<dbReference type="PANTHER" id="PTHR43229:SF6">
    <property type="entry name" value="ABC-TYPE MULTIDRUG TRANSPORT SYSTEM, PERMEASE COMPONENT"/>
    <property type="match status" value="1"/>
</dbReference>
<name>A0A5J5E4S8_9BIFI</name>
<feature type="transmembrane region" description="Helical" evidence="5">
    <location>
        <begin position="176"/>
        <end position="198"/>
    </location>
</feature>
<keyword evidence="10" id="KW-1185">Reference proteome</keyword>
<evidence type="ECO:0000256" key="3">
    <source>
        <dbReference type="ARBA" id="ARBA00022989"/>
    </source>
</evidence>
<accession>A0A5J5E4S8</accession>
<dbReference type="Proteomes" id="UP000374630">
    <property type="component" value="Unassembled WGS sequence"/>
</dbReference>
<comment type="caution">
    <text evidence="8">The sequence shown here is derived from an EMBL/GenBank/DDBJ whole genome shotgun (WGS) entry which is preliminary data.</text>
</comment>
<keyword evidence="3 5" id="KW-1133">Transmembrane helix</keyword>
<dbReference type="GO" id="GO:0016020">
    <property type="term" value="C:membrane"/>
    <property type="evidence" value="ECO:0007669"/>
    <property type="project" value="UniProtKB-SubCell"/>
</dbReference>
<evidence type="ECO:0000256" key="2">
    <source>
        <dbReference type="ARBA" id="ARBA00022692"/>
    </source>
</evidence>
<feature type="transmembrane region" description="Helical" evidence="5">
    <location>
        <begin position="103"/>
        <end position="129"/>
    </location>
</feature>
<proteinExistence type="predicted"/>
<feature type="domain" description="ABC-2 type transporter transmembrane" evidence="6">
    <location>
        <begin position="10"/>
        <end position="215"/>
    </location>
</feature>
<feature type="transmembrane region" description="Helical" evidence="5">
    <location>
        <begin position="225"/>
        <end position="247"/>
    </location>
</feature>
<keyword evidence="2 5" id="KW-0812">Transmembrane</keyword>
<dbReference type="Pfam" id="PF01061">
    <property type="entry name" value="ABC2_membrane"/>
    <property type="match status" value="1"/>
</dbReference>
<feature type="transmembrane region" description="Helical" evidence="5">
    <location>
        <begin position="135"/>
        <end position="164"/>
    </location>
</feature>
<evidence type="ECO:0000313" key="10">
    <source>
        <dbReference type="Proteomes" id="UP000374630"/>
    </source>
</evidence>
<organism evidence="8 9">
    <name type="scientific">Bifidobacterium vespertilionis</name>
    <dbReference type="NCBI Taxonomy" id="2562524"/>
    <lineage>
        <taxon>Bacteria</taxon>
        <taxon>Bacillati</taxon>
        <taxon>Actinomycetota</taxon>
        <taxon>Actinomycetes</taxon>
        <taxon>Bifidobacteriales</taxon>
        <taxon>Bifidobacteriaceae</taxon>
        <taxon>Bifidobacterium</taxon>
    </lineage>
</organism>
<gene>
    <name evidence="8" type="ORF">EM848_04310</name>
    <name evidence="7" type="ORF">EMO90_07270</name>
</gene>
<dbReference type="InterPro" id="IPR013525">
    <property type="entry name" value="ABC2_TM"/>
</dbReference>
<keyword evidence="4 5" id="KW-0472">Membrane</keyword>
<evidence type="ECO:0000256" key="4">
    <source>
        <dbReference type="ARBA" id="ARBA00023136"/>
    </source>
</evidence>
<sequence length="259" mass="28334">MHAIQSTIRSFLLLWRAEIVRYCKETRMYVASYISSLIVTGIIVASFVLSLGNGSDPTAWVGFFLWNASATLIGEACVSISADKQSGTFTQLMLRPASMVVQITAKTCAWVLVNVSIDVVYIVALFMLIGSPIGFSWQVVPIMLVVFAGLFGFTMIMASLTVLYTKTASLCDVVGYVMMFLGGVVVPIDAMPALLAALSRFMPITQGIAMSRKAILGQTLTAGDWTWLAAQAALFVAIGYLTFRLIMRYGRKRGINMRY</sequence>
<evidence type="ECO:0000256" key="5">
    <source>
        <dbReference type="SAM" id="Phobius"/>
    </source>
</evidence>
<evidence type="ECO:0000313" key="7">
    <source>
        <dbReference type="EMBL" id="KAA8820007.1"/>
    </source>
</evidence>
<comment type="subcellular location">
    <subcellularLocation>
        <location evidence="1">Membrane</location>
        <topology evidence="1">Multi-pass membrane protein</topology>
    </subcellularLocation>
</comment>
<protein>
    <submittedName>
        <fullName evidence="8">ABC transporter permease</fullName>
    </submittedName>
</protein>
<dbReference type="InterPro" id="IPR051784">
    <property type="entry name" value="Nod_factor_ABC_transporter"/>
</dbReference>
<evidence type="ECO:0000313" key="8">
    <source>
        <dbReference type="EMBL" id="KAA8823761.1"/>
    </source>
</evidence>
<evidence type="ECO:0000259" key="6">
    <source>
        <dbReference type="Pfam" id="PF01061"/>
    </source>
</evidence>
<dbReference type="EMBL" id="RZOA01000006">
    <property type="protein sequence ID" value="KAA8823761.1"/>
    <property type="molecule type" value="Genomic_DNA"/>
</dbReference>
<feature type="transmembrane region" description="Helical" evidence="5">
    <location>
        <begin position="30"/>
        <end position="51"/>
    </location>
</feature>
<dbReference type="PANTHER" id="PTHR43229">
    <property type="entry name" value="NODULATION PROTEIN J"/>
    <property type="match status" value="1"/>
</dbReference>
<evidence type="ECO:0000256" key="1">
    <source>
        <dbReference type="ARBA" id="ARBA00004141"/>
    </source>
</evidence>
<dbReference type="AlphaFoldDB" id="A0A5J5E4S8"/>
<dbReference type="Proteomes" id="UP000345527">
    <property type="component" value="Unassembled WGS sequence"/>
</dbReference>
<evidence type="ECO:0000313" key="9">
    <source>
        <dbReference type="Proteomes" id="UP000345527"/>
    </source>
</evidence>
<dbReference type="GO" id="GO:0140359">
    <property type="term" value="F:ABC-type transporter activity"/>
    <property type="evidence" value="ECO:0007669"/>
    <property type="project" value="InterPro"/>
</dbReference>
<dbReference type="RefSeq" id="WP_150353704.1">
    <property type="nucleotide sequence ID" value="NZ_RZNZ01000009.1"/>
</dbReference>
<feature type="transmembrane region" description="Helical" evidence="5">
    <location>
        <begin position="63"/>
        <end position="82"/>
    </location>
</feature>